<keyword evidence="3" id="KW-1185">Reference proteome</keyword>
<protein>
    <submittedName>
        <fullName evidence="2">Uncharacterized protein</fullName>
    </submittedName>
</protein>
<dbReference type="Proteomes" id="UP000314294">
    <property type="component" value="Unassembled WGS sequence"/>
</dbReference>
<evidence type="ECO:0000256" key="1">
    <source>
        <dbReference type="SAM" id="MobiDB-lite"/>
    </source>
</evidence>
<accession>A0A4Z2GR48</accession>
<dbReference type="EMBL" id="SRLO01000435">
    <property type="protein sequence ID" value="TNN56148.1"/>
    <property type="molecule type" value="Genomic_DNA"/>
</dbReference>
<feature type="compositionally biased region" description="Basic residues" evidence="1">
    <location>
        <begin position="10"/>
        <end position="20"/>
    </location>
</feature>
<organism evidence="2 3">
    <name type="scientific">Liparis tanakae</name>
    <name type="common">Tanaka's snailfish</name>
    <dbReference type="NCBI Taxonomy" id="230148"/>
    <lineage>
        <taxon>Eukaryota</taxon>
        <taxon>Metazoa</taxon>
        <taxon>Chordata</taxon>
        <taxon>Craniata</taxon>
        <taxon>Vertebrata</taxon>
        <taxon>Euteleostomi</taxon>
        <taxon>Actinopterygii</taxon>
        <taxon>Neopterygii</taxon>
        <taxon>Teleostei</taxon>
        <taxon>Neoteleostei</taxon>
        <taxon>Acanthomorphata</taxon>
        <taxon>Eupercaria</taxon>
        <taxon>Perciformes</taxon>
        <taxon>Cottioidei</taxon>
        <taxon>Cottales</taxon>
        <taxon>Liparidae</taxon>
        <taxon>Liparis</taxon>
    </lineage>
</organism>
<sequence>MRVAEEAEHHNHHSVSVRDKRRWCCPGTESEVTNMVQQRSRNTVPNREHSRLKMMDLKQRHAFTKHSSRSTF</sequence>
<comment type="caution">
    <text evidence="2">The sequence shown here is derived from an EMBL/GenBank/DDBJ whole genome shotgun (WGS) entry which is preliminary data.</text>
</comment>
<gene>
    <name evidence="2" type="ORF">EYF80_033613</name>
</gene>
<name>A0A4Z2GR48_9TELE</name>
<feature type="region of interest" description="Disordered" evidence="1">
    <location>
        <begin position="1"/>
        <end position="20"/>
    </location>
</feature>
<reference evidence="2 3" key="1">
    <citation type="submission" date="2019-03" db="EMBL/GenBank/DDBJ databases">
        <title>First draft genome of Liparis tanakae, snailfish: a comprehensive survey of snailfish specific genes.</title>
        <authorList>
            <person name="Kim W."/>
            <person name="Song I."/>
            <person name="Jeong J.-H."/>
            <person name="Kim D."/>
            <person name="Kim S."/>
            <person name="Ryu S."/>
            <person name="Song J.Y."/>
            <person name="Lee S.K."/>
        </authorList>
    </citation>
    <scope>NUCLEOTIDE SEQUENCE [LARGE SCALE GENOMIC DNA]</scope>
    <source>
        <tissue evidence="2">Muscle</tissue>
    </source>
</reference>
<dbReference type="AlphaFoldDB" id="A0A4Z2GR48"/>
<evidence type="ECO:0000313" key="3">
    <source>
        <dbReference type="Proteomes" id="UP000314294"/>
    </source>
</evidence>
<proteinExistence type="predicted"/>
<evidence type="ECO:0000313" key="2">
    <source>
        <dbReference type="EMBL" id="TNN56148.1"/>
    </source>
</evidence>